<feature type="domain" description="Terpene synthase metal-binding" evidence="6">
    <location>
        <begin position="279"/>
        <end position="514"/>
    </location>
</feature>
<feature type="domain" description="Terpene synthase N-terminal" evidence="5">
    <location>
        <begin position="37"/>
        <end position="221"/>
    </location>
</feature>
<evidence type="ECO:0000313" key="7">
    <source>
        <dbReference type="EMBL" id="CAI0465208.1"/>
    </source>
</evidence>
<dbReference type="GO" id="GO:0016102">
    <property type="term" value="P:diterpenoid biosynthetic process"/>
    <property type="evidence" value="ECO:0007669"/>
    <property type="project" value="InterPro"/>
</dbReference>
<dbReference type="Pfam" id="PF03936">
    <property type="entry name" value="Terpene_synth_C"/>
    <property type="match status" value="1"/>
</dbReference>
<evidence type="ECO:0000256" key="1">
    <source>
        <dbReference type="ARBA" id="ARBA00001946"/>
    </source>
</evidence>
<evidence type="ECO:0000256" key="4">
    <source>
        <dbReference type="ARBA" id="ARBA00023239"/>
    </source>
</evidence>
<comment type="cofactor">
    <cofactor evidence="1">
        <name>Mg(2+)</name>
        <dbReference type="ChEBI" id="CHEBI:18420"/>
    </cofactor>
</comment>
<dbReference type="SFLD" id="SFLDG01019">
    <property type="entry name" value="Terpene_Cyclase_Like_1_C_Termi"/>
    <property type="match status" value="1"/>
</dbReference>
<dbReference type="SUPFAM" id="SSF48239">
    <property type="entry name" value="Terpenoid cyclases/Protein prenyltransferases"/>
    <property type="match status" value="1"/>
</dbReference>
<protein>
    <submittedName>
        <fullName evidence="7">Uncharacterized protein</fullName>
    </submittedName>
</protein>
<dbReference type="GO" id="GO:0000287">
    <property type="term" value="F:magnesium ion binding"/>
    <property type="evidence" value="ECO:0007669"/>
    <property type="project" value="InterPro"/>
</dbReference>
<sequence>MNHLLALPKYPPKATMSSSNMADDENRPTADFHPSPWGDFFATHNFASDHVLKEWKEGIEVLKPYVVRMLSATAGEDAADKFALLERLKLVDVVERLGIGYLFEGEMQQILQQVYETHDSTDDLNNDNMNLHDVALRFRLLREHGYDVSSDIFNEFKTEKGEFKEELASDVEGILSLYEASYLRKQGESVLDEAIHFTKSHLEAKVVDVESLLSERLAHALERPLRKGMEILEHLFFISIYERMSGHHATLLRLAKLSFNVLQYMYQGELRALTEYWIDLDFARRLHYGRDKLVEAYIWGVGSLWEPKFALARTSITKIAALGTFLDDTTAIERCIFTLSYFLMENRWDPGMEKLNAKMRFLFEAIAAFYDEIDTITSKEGRPYCSEYGKMALRYVVRLYLTEVRGRGKAKLQTFEEYRKVSSQSTCYVWMVCAALFGYGELAPKNVFDWLFTEPKILLASSDHCRLMDDIVTHQFERERGHIASSVECYMMQYGVSREEAVNALKEMVEEDWKIVNQELLHPSPSHKEVLSMFLGFEKVMDVLYKYSDAYTNSTDGTKDMLTALLVTPLPISS</sequence>
<dbReference type="Gene3D" id="1.10.600.10">
    <property type="entry name" value="Farnesyl Diphosphate Synthase"/>
    <property type="match status" value="1"/>
</dbReference>
<keyword evidence="3" id="KW-0460">Magnesium</keyword>
<dbReference type="SFLD" id="SFLDS00005">
    <property type="entry name" value="Isoprenoid_Synthase_Type_I"/>
    <property type="match status" value="1"/>
</dbReference>
<organism evidence="7 8">
    <name type="scientific">Linum tenue</name>
    <dbReference type="NCBI Taxonomy" id="586396"/>
    <lineage>
        <taxon>Eukaryota</taxon>
        <taxon>Viridiplantae</taxon>
        <taxon>Streptophyta</taxon>
        <taxon>Embryophyta</taxon>
        <taxon>Tracheophyta</taxon>
        <taxon>Spermatophyta</taxon>
        <taxon>Magnoliopsida</taxon>
        <taxon>eudicotyledons</taxon>
        <taxon>Gunneridae</taxon>
        <taxon>Pentapetalae</taxon>
        <taxon>rosids</taxon>
        <taxon>fabids</taxon>
        <taxon>Malpighiales</taxon>
        <taxon>Linaceae</taxon>
        <taxon>Linum</taxon>
    </lineage>
</organism>
<dbReference type="InterPro" id="IPR008949">
    <property type="entry name" value="Isoprenoid_synthase_dom_sf"/>
</dbReference>
<keyword evidence="8" id="KW-1185">Reference proteome</keyword>
<evidence type="ECO:0000256" key="3">
    <source>
        <dbReference type="ARBA" id="ARBA00022842"/>
    </source>
</evidence>
<proteinExistence type="predicted"/>
<dbReference type="EMBL" id="CAMGYJ010000008">
    <property type="protein sequence ID" value="CAI0465208.1"/>
    <property type="molecule type" value="Genomic_DNA"/>
</dbReference>
<dbReference type="FunFam" id="1.50.10.130:FF:000001">
    <property type="entry name" value="Isoprene synthase, chloroplastic"/>
    <property type="match status" value="1"/>
</dbReference>
<keyword evidence="4" id="KW-0456">Lyase</keyword>
<dbReference type="InterPro" id="IPR050148">
    <property type="entry name" value="Terpene_synthase-like"/>
</dbReference>
<dbReference type="PANTHER" id="PTHR31225:SF113">
    <property type="entry name" value="TERPENE SYNTHASE 3-RELATED"/>
    <property type="match status" value="1"/>
</dbReference>
<dbReference type="InterPro" id="IPR034741">
    <property type="entry name" value="Terpene_cyclase-like_1_C"/>
</dbReference>
<gene>
    <name evidence="7" type="ORF">LITE_LOCUS36511</name>
</gene>
<reference evidence="7" key="1">
    <citation type="submission" date="2022-08" db="EMBL/GenBank/DDBJ databases">
        <authorList>
            <person name="Gutierrez-Valencia J."/>
        </authorList>
    </citation>
    <scope>NUCLEOTIDE SEQUENCE</scope>
</reference>
<dbReference type="InterPro" id="IPR008930">
    <property type="entry name" value="Terpenoid_cyclase/PrenylTrfase"/>
</dbReference>
<dbReference type="InterPro" id="IPR005630">
    <property type="entry name" value="Terpene_synthase_metal-bd"/>
</dbReference>
<accession>A0AAV0P240</accession>
<dbReference type="GO" id="GO:0120251">
    <property type="term" value="P:hydrocarbon biosynthetic process"/>
    <property type="evidence" value="ECO:0007669"/>
    <property type="project" value="UniProtKB-ARBA"/>
</dbReference>
<dbReference type="AlphaFoldDB" id="A0AAV0P240"/>
<name>A0AAV0P240_9ROSI</name>
<evidence type="ECO:0000313" key="8">
    <source>
        <dbReference type="Proteomes" id="UP001154282"/>
    </source>
</evidence>
<dbReference type="InterPro" id="IPR001906">
    <property type="entry name" value="Terpene_synth_N"/>
</dbReference>
<dbReference type="InterPro" id="IPR044814">
    <property type="entry name" value="Terpene_cyclase_plant_C1"/>
</dbReference>
<keyword evidence="2" id="KW-0479">Metal-binding</keyword>
<dbReference type="PANTHER" id="PTHR31225">
    <property type="entry name" value="OS04G0344100 PROTEIN-RELATED"/>
    <property type="match status" value="1"/>
</dbReference>
<dbReference type="SUPFAM" id="SSF48576">
    <property type="entry name" value="Terpenoid synthases"/>
    <property type="match status" value="1"/>
</dbReference>
<dbReference type="Pfam" id="PF01397">
    <property type="entry name" value="Terpene_synth"/>
    <property type="match status" value="1"/>
</dbReference>
<dbReference type="Proteomes" id="UP001154282">
    <property type="component" value="Unassembled WGS sequence"/>
</dbReference>
<comment type="caution">
    <text evidence="7">The sequence shown here is derived from an EMBL/GenBank/DDBJ whole genome shotgun (WGS) entry which is preliminary data.</text>
</comment>
<dbReference type="InterPro" id="IPR036965">
    <property type="entry name" value="Terpene_synth_N_sf"/>
</dbReference>
<evidence type="ECO:0000259" key="5">
    <source>
        <dbReference type="Pfam" id="PF01397"/>
    </source>
</evidence>
<dbReference type="Gene3D" id="1.50.10.130">
    <property type="entry name" value="Terpene synthase, N-terminal domain"/>
    <property type="match status" value="1"/>
</dbReference>
<dbReference type="GO" id="GO:0010333">
    <property type="term" value="F:terpene synthase activity"/>
    <property type="evidence" value="ECO:0007669"/>
    <property type="project" value="InterPro"/>
</dbReference>
<dbReference type="CDD" id="cd00684">
    <property type="entry name" value="Terpene_cyclase_plant_C1"/>
    <property type="match status" value="1"/>
</dbReference>
<evidence type="ECO:0000256" key="2">
    <source>
        <dbReference type="ARBA" id="ARBA00022723"/>
    </source>
</evidence>
<evidence type="ECO:0000259" key="6">
    <source>
        <dbReference type="Pfam" id="PF03936"/>
    </source>
</evidence>